<accession>A0A3P7J4Q0</accession>
<sequence length="75" mass="8334">MKWITKKFYTNFFARQPMSNLVIPTVEVPSWIPPVEVGAAIRTMKAATTPGPDHVSIDLLRAGGHCPHEILAKHL</sequence>
<dbReference type="Proteomes" id="UP000270094">
    <property type="component" value="Unassembled WGS sequence"/>
</dbReference>
<protein>
    <recommendedName>
        <fullName evidence="3">Reverse transcriptase domain-containing protein</fullName>
    </recommendedName>
</protein>
<proteinExistence type="predicted"/>
<organism evidence="1 2">
    <name type="scientific">Strongylus vulgaris</name>
    <name type="common">Blood worm</name>
    <dbReference type="NCBI Taxonomy" id="40348"/>
    <lineage>
        <taxon>Eukaryota</taxon>
        <taxon>Metazoa</taxon>
        <taxon>Ecdysozoa</taxon>
        <taxon>Nematoda</taxon>
        <taxon>Chromadorea</taxon>
        <taxon>Rhabditida</taxon>
        <taxon>Rhabditina</taxon>
        <taxon>Rhabditomorpha</taxon>
        <taxon>Strongyloidea</taxon>
        <taxon>Strongylidae</taxon>
        <taxon>Strongylus</taxon>
    </lineage>
</organism>
<dbReference type="EMBL" id="UYYB01027471">
    <property type="protein sequence ID" value="VDM72834.1"/>
    <property type="molecule type" value="Genomic_DNA"/>
</dbReference>
<evidence type="ECO:0000313" key="1">
    <source>
        <dbReference type="EMBL" id="VDM72834.1"/>
    </source>
</evidence>
<dbReference type="AlphaFoldDB" id="A0A3P7J4Q0"/>
<name>A0A3P7J4Q0_STRVU</name>
<evidence type="ECO:0008006" key="3">
    <source>
        <dbReference type="Google" id="ProtNLM"/>
    </source>
</evidence>
<reference evidence="1 2" key="1">
    <citation type="submission" date="2018-11" db="EMBL/GenBank/DDBJ databases">
        <authorList>
            <consortium name="Pathogen Informatics"/>
        </authorList>
    </citation>
    <scope>NUCLEOTIDE SEQUENCE [LARGE SCALE GENOMIC DNA]</scope>
</reference>
<evidence type="ECO:0000313" key="2">
    <source>
        <dbReference type="Proteomes" id="UP000270094"/>
    </source>
</evidence>
<feature type="non-terminal residue" evidence="1">
    <location>
        <position position="75"/>
    </location>
</feature>
<keyword evidence="2" id="KW-1185">Reference proteome</keyword>
<gene>
    <name evidence="1" type="ORF">SVUK_LOCUS7832</name>
</gene>